<evidence type="ECO:0000256" key="1">
    <source>
        <dbReference type="SAM" id="MobiDB-lite"/>
    </source>
</evidence>
<accession>A0A127JPS6</accession>
<organism evidence="2 3">
    <name type="scientific">Ramlibacter tataouinensis</name>
    <dbReference type="NCBI Taxonomy" id="94132"/>
    <lineage>
        <taxon>Bacteria</taxon>
        <taxon>Pseudomonadati</taxon>
        <taxon>Pseudomonadota</taxon>
        <taxon>Betaproteobacteria</taxon>
        <taxon>Burkholderiales</taxon>
        <taxon>Comamonadaceae</taxon>
        <taxon>Ramlibacter</taxon>
    </lineage>
</organism>
<reference evidence="2 3" key="1">
    <citation type="journal article" date="2014" name="Int. J. Syst. Evol. Microbiol.">
        <title>Ramlibacter solisilvae sp. nov., isolated from forest soil, and emended description of the genus Ramlibacter.</title>
        <authorList>
            <person name="Lee H.J."/>
            <person name="Lee S.H."/>
            <person name="Lee S.S."/>
            <person name="Lee J.S."/>
            <person name="Kim Y."/>
            <person name="Kim S.C."/>
            <person name="Jeon C.O."/>
        </authorList>
    </citation>
    <scope>NUCLEOTIDE SEQUENCE [LARGE SCALE GENOMIC DNA]</scope>
    <source>
        <strain evidence="2 3">5-10</strain>
    </source>
</reference>
<gene>
    <name evidence="2" type="ORF">UC35_02810</name>
</gene>
<protein>
    <submittedName>
        <fullName evidence="2">Uncharacterized protein</fullName>
    </submittedName>
</protein>
<evidence type="ECO:0000313" key="3">
    <source>
        <dbReference type="Proteomes" id="UP000070433"/>
    </source>
</evidence>
<dbReference type="Proteomes" id="UP000070433">
    <property type="component" value="Chromosome"/>
</dbReference>
<name>A0A127JPS6_9BURK</name>
<feature type="region of interest" description="Disordered" evidence="1">
    <location>
        <begin position="44"/>
        <end position="74"/>
    </location>
</feature>
<sequence>MTPEEAARHAALLEADERDQAQKVAAKKAAAEKAEADRLAFEQAANARQAAEEKAKADQLAAERRKKQHEDSTVVSDVDRVLQRARADYPVLSTPEGQPLLARIVDKQKALVATGMYPSMAMVQAVADHEFLLRPAAPQPAAPEAEQATAGQTQAFGGCRWVTPTQWACNK</sequence>
<feature type="compositionally biased region" description="Basic and acidic residues" evidence="1">
    <location>
        <begin position="50"/>
        <end position="74"/>
    </location>
</feature>
<dbReference type="AlphaFoldDB" id="A0A127JPS6"/>
<keyword evidence="3" id="KW-1185">Reference proteome</keyword>
<proteinExistence type="predicted"/>
<dbReference type="EMBL" id="CP010951">
    <property type="protein sequence ID" value="AMO22001.1"/>
    <property type="molecule type" value="Genomic_DNA"/>
</dbReference>
<feature type="region of interest" description="Disordered" evidence="1">
    <location>
        <begin position="1"/>
        <end position="29"/>
    </location>
</feature>
<evidence type="ECO:0000313" key="2">
    <source>
        <dbReference type="EMBL" id="AMO22001.1"/>
    </source>
</evidence>
<dbReference type="PATRIC" id="fig|94132.3.peg.565"/>